<dbReference type="Gene3D" id="2.60.120.10">
    <property type="entry name" value="Jelly Rolls"/>
    <property type="match status" value="1"/>
</dbReference>
<dbReference type="InterPro" id="IPR000595">
    <property type="entry name" value="cNMP-bd_dom"/>
</dbReference>
<evidence type="ECO:0000313" key="5">
    <source>
        <dbReference type="Proteomes" id="UP001242342"/>
    </source>
</evidence>
<evidence type="ECO:0000313" key="3">
    <source>
        <dbReference type="EMBL" id="PHN96471.1"/>
    </source>
</evidence>
<dbReference type="InterPro" id="IPR014710">
    <property type="entry name" value="RmlC-like_jellyroll"/>
</dbReference>
<gene>
    <name evidence="3" type="ORF">CSC81_14030</name>
    <name evidence="2" type="ORF">Q8W23_05430</name>
</gene>
<reference evidence="3" key="2">
    <citation type="submission" date="2017-10" db="EMBL/GenBank/DDBJ databases">
        <authorList>
            <person name="Enke T.N."/>
            <person name="Cordero O.X."/>
        </authorList>
    </citation>
    <scope>NUCLEOTIDE SEQUENCE</scope>
    <source>
        <strain evidence="3">4G03</strain>
    </source>
</reference>
<dbReference type="InterPro" id="IPR018490">
    <property type="entry name" value="cNMP-bd_dom_sf"/>
</dbReference>
<proteinExistence type="predicted"/>
<keyword evidence="5" id="KW-1185">Reference proteome</keyword>
<dbReference type="EMBL" id="JAUYVU010000003">
    <property type="protein sequence ID" value="MDP2540915.1"/>
    <property type="molecule type" value="Genomic_DNA"/>
</dbReference>
<dbReference type="EMBL" id="PDUU01000016">
    <property type="protein sequence ID" value="PHN96471.1"/>
    <property type="molecule type" value="Genomic_DNA"/>
</dbReference>
<dbReference type="AlphaFoldDB" id="A0A2G1BQY2"/>
<name>A0A2G1BQY2_9FLAO</name>
<reference evidence="3 4" key="1">
    <citation type="journal article" date="2016" name="Nat. Commun.">
        <title>Microbial interactions lead to rapid micro-scale successions on model marine particles.</title>
        <authorList>
            <person name="Datta M.S."/>
            <person name="Sliwerska E."/>
            <person name="Gore J."/>
            <person name="Polz M.F."/>
            <person name="Cordero O.X."/>
        </authorList>
    </citation>
    <scope>NUCLEOTIDE SEQUENCE [LARGE SCALE GENOMIC DNA]</scope>
    <source>
        <strain evidence="3 4">4G03</strain>
    </source>
</reference>
<evidence type="ECO:0000313" key="4">
    <source>
        <dbReference type="Proteomes" id="UP000222163"/>
    </source>
</evidence>
<accession>A0A2G1BQY2</accession>
<protein>
    <submittedName>
        <fullName evidence="2">Crp/Fnr family transcriptional regulator</fullName>
    </submittedName>
    <submittedName>
        <fullName evidence="3">cAMP-binding protein</fullName>
    </submittedName>
</protein>
<dbReference type="Pfam" id="PF00027">
    <property type="entry name" value="cNMP_binding"/>
    <property type="match status" value="1"/>
</dbReference>
<feature type="domain" description="Cyclic nucleotide-binding" evidence="1">
    <location>
        <begin position="33"/>
        <end position="119"/>
    </location>
</feature>
<evidence type="ECO:0000259" key="1">
    <source>
        <dbReference type="Pfam" id="PF00027"/>
    </source>
</evidence>
<evidence type="ECO:0000313" key="2">
    <source>
        <dbReference type="EMBL" id="MDP2540915.1"/>
    </source>
</evidence>
<reference evidence="2 5" key="3">
    <citation type="submission" date="2023-07" db="EMBL/GenBank/DDBJ databases">
        <title>Genome content predicts the carbon catabolic preferences of heterotrophic bacteria.</title>
        <authorList>
            <person name="Gralka M."/>
        </authorList>
    </citation>
    <scope>NUCLEOTIDE SEQUENCE [LARGE SCALE GENOMIC DNA]</scope>
    <source>
        <strain evidence="2 5">4G03</strain>
    </source>
</reference>
<organism evidence="3 4">
    <name type="scientific">Tenacibaculum discolor</name>
    <dbReference type="NCBI Taxonomy" id="361581"/>
    <lineage>
        <taxon>Bacteria</taxon>
        <taxon>Pseudomonadati</taxon>
        <taxon>Bacteroidota</taxon>
        <taxon>Flavobacteriia</taxon>
        <taxon>Flavobacteriales</taxon>
        <taxon>Flavobacteriaceae</taxon>
        <taxon>Tenacibaculum</taxon>
    </lineage>
</organism>
<dbReference type="Proteomes" id="UP001242342">
    <property type="component" value="Unassembled WGS sequence"/>
</dbReference>
<dbReference type="SUPFAM" id="SSF51206">
    <property type="entry name" value="cAMP-binding domain-like"/>
    <property type="match status" value="1"/>
</dbReference>
<dbReference type="RefSeq" id="WP_099216370.1">
    <property type="nucleotide sequence ID" value="NZ_JAUYVU010000003.1"/>
</dbReference>
<dbReference type="Proteomes" id="UP000222163">
    <property type="component" value="Unassembled WGS sequence"/>
</dbReference>
<comment type="caution">
    <text evidence="3">The sequence shown here is derived from an EMBL/GenBank/DDBJ whole genome shotgun (WGS) entry which is preliminary data.</text>
</comment>
<sequence>MTKFAKISKFFETEFPLNQHGLDKLFSLFKIEKHAKGTVLLQENSKEKKLRFLNNGIVREYYANKDKEININFYVKPLFISDLLTFSKNTTTKKNQETLTSVEILSIERQLFFDLLEKYQCGKTFVDASFQKLLKQKERLEFNRTTKSPEELYNELFIYKPEWIQNIPQYHLASYLNITPETLSRIKKRIS</sequence>